<protein>
    <recommendedName>
        <fullName evidence="1">DUF6598 domain-containing protein</fullName>
    </recommendedName>
</protein>
<evidence type="ECO:0000313" key="2">
    <source>
        <dbReference type="EnsemblPlants" id="ONIVA03G01740.1"/>
    </source>
</evidence>
<feature type="domain" description="DUF6598" evidence="1">
    <location>
        <begin position="119"/>
        <end position="347"/>
    </location>
</feature>
<proteinExistence type="predicted"/>
<accession>A0A0E0GG60</accession>
<dbReference type="AlphaFoldDB" id="A0A0E0GG60"/>
<dbReference type="EnsemblPlants" id="ONIVA03G01740.1">
    <property type="protein sequence ID" value="ONIVA03G01740.1"/>
    <property type="gene ID" value="ONIVA03G01740"/>
</dbReference>
<organism evidence="2">
    <name type="scientific">Oryza nivara</name>
    <name type="common">Indian wild rice</name>
    <name type="synonym">Oryza sativa f. spontanea</name>
    <dbReference type="NCBI Taxonomy" id="4536"/>
    <lineage>
        <taxon>Eukaryota</taxon>
        <taxon>Viridiplantae</taxon>
        <taxon>Streptophyta</taxon>
        <taxon>Embryophyta</taxon>
        <taxon>Tracheophyta</taxon>
        <taxon>Spermatophyta</taxon>
        <taxon>Magnoliopsida</taxon>
        <taxon>Liliopsida</taxon>
        <taxon>Poales</taxon>
        <taxon>Poaceae</taxon>
        <taxon>BOP clade</taxon>
        <taxon>Oryzoideae</taxon>
        <taxon>Oryzeae</taxon>
        <taxon>Oryzinae</taxon>
        <taxon>Oryza</taxon>
    </lineage>
</organism>
<dbReference type="HOGENOM" id="CLU_034147_0_1_1"/>
<keyword evidence="3" id="KW-1185">Reference proteome</keyword>
<dbReference type="InterPro" id="IPR046533">
    <property type="entry name" value="DUF6598"/>
</dbReference>
<dbReference type="Proteomes" id="UP000006591">
    <property type="component" value="Chromosome 3"/>
</dbReference>
<dbReference type="OMA" id="NVEHCCS"/>
<evidence type="ECO:0000259" key="1">
    <source>
        <dbReference type="Pfam" id="PF20241"/>
    </source>
</evidence>
<reference evidence="2" key="1">
    <citation type="submission" date="2015-04" db="UniProtKB">
        <authorList>
            <consortium name="EnsemblPlants"/>
        </authorList>
    </citation>
    <scope>IDENTIFICATION</scope>
    <source>
        <strain evidence="2">SL10</strain>
    </source>
</reference>
<dbReference type="PANTHER" id="PTHR33065">
    <property type="entry name" value="OS07G0486400 PROTEIN"/>
    <property type="match status" value="1"/>
</dbReference>
<dbReference type="PANTHER" id="PTHR33065:SF19">
    <property type="entry name" value="OS11G0130700 PROTEIN"/>
    <property type="match status" value="1"/>
</dbReference>
<dbReference type="Pfam" id="PF20241">
    <property type="entry name" value="DUF6598"/>
    <property type="match status" value="1"/>
</dbReference>
<reference evidence="2" key="2">
    <citation type="submission" date="2018-04" db="EMBL/GenBank/DDBJ databases">
        <title>OnivRS2 (Oryza nivara Reference Sequence Version 2).</title>
        <authorList>
            <person name="Zhang J."/>
            <person name="Kudrna D."/>
            <person name="Lee S."/>
            <person name="Talag J."/>
            <person name="Rajasekar S."/>
            <person name="Welchert J."/>
            <person name="Hsing Y.-I."/>
            <person name="Wing R.A."/>
        </authorList>
    </citation>
    <scope>NUCLEOTIDE SEQUENCE [LARGE SCALE GENOMIC DNA]</scope>
    <source>
        <strain evidence="2">SL10</strain>
    </source>
</reference>
<name>A0A0E0GG60_ORYNI</name>
<sequence>MCCGTIEHKQSNLIQRPIKDVTESNHKDVIESNQKTTDVNVTDSNHTIDVDKVAWCEHICQHSSHRDGTIYKYKLYWKNNYQIDVTNREETRVEPKRYSMDTGCIPNPENCLYHLTCQMVQIFSLKLAKTTINSGPLQLYGYIAARDLVDDMLNYVFNRSRDDPIIVQEESIIEMTGPKRGIALIPDVLFEFDMRIKNGDEEDDLQLIDGIIEFQEILLPEKPTTVRITGDYGDVDMCLANVSNGVEATVEVAISEPDHGFDLSISCVHFMMEKSKEFHLFGGTIGESRQLRRFVMAVFLDTVMHLKFKVDQKGSNVVEHCCSFESKLHGCASHQIKLENASILVKVTWSPLIE</sequence>
<evidence type="ECO:0000313" key="3">
    <source>
        <dbReference type="Proteomes" id="UP000006591"/>
    </source>
</evidence>
<dbReference type="Gramene" id="ONIVA03G01740.1">
    <property type="protein sequence ID" value="ONIVA03G01740.1"/>
    <property type="gene ID" value="ONIVA03G01740"/>
</dbReference>